<feature type="compositionally biased region" description="Polar residues" evidence="1">
    <location>
        <begin position="752"/>
        <end position="771"/>
    </location>
</feature>
<dbReference type="PANTHER" id="PTHR11440">
    <property type="entry name" value="LECITHIN-CHOLESTEROL ACYLTRANSFERASE-RELATED"/>
    <property type="match status" value="1"/>
</dbReference>
<sequence>MADIHEAVPVSGAAIPARVNSSSQNVSISPSHPRPFSYATTNLDEVLDDYDEDTEAMAVSTISDEDAQSLVEPSMSRMATRLKSPMTPAIEKAAAMEELDGGGLFDSEEETPPAADDNDLYERLPTESTTAFGTLADPIQREDTPKPIGTSAEIIKREDTPKPLRHVEGLSLGPLPSPKLEDPRKVEDSTIPITPWHAGPKTLAVQRPDGAQSSLTGVFNNVRTRSLSGGADALKKFLPKGLPSMTQVGSLFGNSSTSHKPKSMSSQGMGRGSGAQSASSSNGSSPQGGSSPRSRTFAPIVATRPEVLTRQGTGAQRPKNLRRSTSDDSLLYHSLSRASSLGDDTRFENHHEQVNSRVKAIRDSLQDRSSFRMPQMPSMPNLPRVPSFSFSMNFLTSANVSSKTARWRSYTDPAPGLLPAVVTKKKPAIASPTVTPGMIGAAISRPEAAAETARPVTDGPNSSFLDRAMESLTGDIVIMGGYRGSVLRSTQTNRQVWVPVKVGLNIRKVDLEVGLEPEDEERMPETIYASGMLQNIGPVDISKRLFKRLSECENARNGKLRVWDYGYDWRLSPHLLSRKLTQFLEKLPSNQPGYEGPRGAVVIAHSLGGLITRHVVNHKPELFSGVVYAGVPQACVNILGPIRNGDAVLLSQRVLTAQVNFTLRTSFVLLPEDGRCFIDINDTKKHYPVDFFDLENWIKYRWSPCTDPPLPPRNQPTGGLGSLLNMPSSLLSLPIPGKKSMSGQSSPISSSFNESTNRSQEGSSPTMTTRATDAIRNVDGGTDRTLAPQMGNNTNLVSKGQSTNQSVSTAVTIPRPKAITYLERTLRETKKFKQELHFKPELSETNRYPPLSLIYGKSIPTVYGAKVDGREGIPCSDSYDNLAFASGDGVCLAKEAMLPEGYKAVYGGRISSDRGHVTLLGDLNAVGRALEAILKGRSKGIGLGVEGKIGGE</sequence>
<protein>
    <submittedName>
        <fullName evidence="2">Related to Bacillus licheniformis esterase</fullName>
    </submittedName>
</protein>
<dbReference type="AlphaFoldDB" id="A0A1L7WNK6"/>
<reference evidence="2 3" key="1">
    <citation type="submission" date="2016-03" db="EMBL/GenBank/DDBJ databases">
        <authorList>
            <person name="Ploux O."/>
        </authorList>
    </citation>
    <scope>NUCLEOTIDE SEQUENCE [LARGE SCALE GENOMIC DNA]</scope>
    <source>
        <strain evidence="2 3">UAMH 11012</strain>
    </source>
</reference>
<gene>
    <name evidence="2" type="ORF">PAC_04241</name>
</gene>
<feature type="compositionally biased region" description="Low complexity" evidence="1">
    <location>
        <begin position="255"/>
        <end position="294"/>
    </location>
</feature>
<feature type="region of interest" description="Disordered" evidence="1">
    <location>
        <begin position="248"/>
        <end position="328"/>
    </location>
</feature>
<dbReference type="Gene3D" id="3.40.50.1820">
    <property type="entry name" value="alpha/beta hydrolase"/>
    <property type="match status" value="1"/>
</dbReference>
<dbReference type="EMBL" id="FJOG01000005">
    <property type="protein sequence ID" value="CZR54357.1"/>
    <property type="molecule type" value="Genomic_DNA"/>
</dbReference>
<organism evidence="2 3">
    <name type="scientific">Phialocephala subalpina</name>
    <dbReference type="NCBI Taxonomy" id="576137"/>
    <lineage>
        <taxon>Eukaryota</taxon>
        <taxon>Fungi</taxon>
        <taxon>Dikarya</taxon>
        <taxon>Ascomycota</taxon>
        <taxon>Pezizomycotina</taxon>
        <taxon>Leotiomycetes</taxon>
        <taxon>Helotiales</taxon>
        <taxon>Mollisiaceae</taxon>
        <taxon>Phialocephala</taxon>
        <taxon>Phialocephala fortinii species complex</taxon>
    </lineage>
</organism>
<evidence type="ECO:0000313" key="3">
    <source>
        <dbReference type="Proteomes" id="UP000184330"/>
    </source>
</evidence>
<accession>A0A1L7WNK6</accession>
<dbReference type="InterPro" id="IPR029058">
    <property type="entry name" value="AB_hydrolase_fold"/>
</dbReference>
<feature type="compositionally biased region" description="Low complexity" evidence="1">
    <location>
        <begin position="734"/>
        <end position="751"/>
    </location>
</feature>
<proteinExistence type="predicted"/>
<dbReference type="SUPFAM" id="SSF53474">
    <property type="entry name" value="alpha/beta-Hydrolases"/>
    <property type="match status" value="1"/>
</dbReference>
<feature type="region of interest" description="Disordered" evidence="1">
    <location>
        <begin position="164"/>
        <end position="185"/>
    </location>
</feature>
<feature type="region of interest" description="Disordered" evidence="1">
    <location>
        <begin position="734"/>
        <end position="809"/>
    </location>
</feature>
<feature type="compositionally biased region" description="Polar residues" evidence="1">
    <location>
        <begin position="790"/>
        <end position="809"/>
    </location>
</feature>
<dbReference type="Proteomes" id="UP000184330">
    <property type="component" value="Unassembled WGS sequence"/>
</dbReference>
<dbReference type="OrthoDB" id="10250441at2759"/>
<name>A0A1L7WNK6_9HELO</name>
<evidence type="ECO:0000256" key="1">
    <source>
        <dbReference type="SAM" id="MobiDB-lite"/>
    </source>
</evidence>
<evidence type="ECO:0000313" key="2">
    <source>
        <dbReference type="EMBL" id="CZR54357.1"/>
    </source>
</evidence>
<keyword evidence="3" id="KW-1185">Reference proteome</keyword>